<dbReference type="HAMAP" id="MF_00660">
    <property type="entry name" value="PqqE"/>
    <property type="match status" value="1"/>
</dbReference>
<evidence type="ECO:0000256" key="2">
    <source>
        <dbReference type="ARBA" id="ARBA00022691"/>
    </source>
</evidence>
<dbReference type="EC" id="1.21.98.4" evidence="8"/>
<comment type="pathway">
    <text evidence="8">Cofactor biosynthesis; pyrroloquinoline quinone biosynthesis.</text>
</comment>
<dbReference type="InterPro" id="IPR000385">
    <property type="entry name" value="MoaA_NifB_PqqE_Fe-S-bd_CS"/>
</dbReference>
<dbReference type="Proteomes" id="UP000530320">
    <property type="component" value="Unassembled WGS sequence"/>
</dbReference>
<protein>
    <recommendedName>
        <fullName evidence="8">PqqA peptide cyclase</fullName>
        <ecNumber evidence="8">1.21.98.4</ecNumber>
    </recommendedName>
    <alternativeName>
        <fullName evidence="8">Coenzyme PQQ synthesis protein E</fullName>
    </alternativeName>
</protein>
<dbReference type="UniPathway" id="UPA00539"/>
<dbReference type="SFLD" id="SFLDF00280">
    <property type="entry name" value="coenzyme_PQQ_synthesis_protein"/>
    <property type="match status" value="1"/>
</dbReference>
<dbReference type="GO" id="GO:0016491">
    <property type="term" value="F:oxidoreductase activity"/>
    <property type="evidence" value="ECO:0007669"/>
    <property type="project" value="UniProtKB-KW"/>
</dbReference>
<feature type="binding site" evidence="8">
    <location>
        <position position="29"/>
    </location>
    <ligand>
        <name>[4Fe-4S] cluster</name>
        <dbReference type="ChEBI" id="CHEBI:49883"/>
        <note>4Fe-4S-S-AdoMet</note>
    </ligand>
</feature>
<keyword evidence="5 8" id="KW-0560">Oxidoreductase</keyword>
<dbReference type="SMART" id="SM00729">
    <property type="entry name" value="Elp3"/>
    <property type="match status" value="1"/>
</dbReference>
<evidence type="ECO:0000256" key="5">
    <source>
        <dbReference type="ARBA" id="ARBA00023002"/>
    </source>
</evidence>
<comment type="subunit">
    <text evidence="8">Interacts with PqqD. The interaction is necessary for activity of PqqE.</text>
</comment>
<dbReference type="SFLD" id="SFLDS00029">
    <property type="entry name" value="Radical_SAM"/>
    <property type="match status" value="1"/>
</dbReference>
<dbReference type="GO" id="GO:1904047">
    <property type="term" value="F:S-adenosyl-L-methionine binding"/>
    <property type="evidence" value="ECO:0007669"/>
    <property type="project" value="UniProtKB-UniRule"/>
</dbReference>
<dbReference type="NCBIfam" id="TIGR02109">
    <property type="entry name" value="PQQ_syn_pqqE"/>
    <property type="match status" value="1"/>
</dbReference>
<evidence type="ECO:0000313" key="10">
    <source>
        <dbReference type="EMBL" id="MBB2196498.1"/>
    </source>
</evidence>
<evidence type="ECO:0000256" key="3">
    <source>
        <dbReference type="ARBA" id="ARBA00022723"/>
    </source>
</evidence>
<dbReference type="PIRSF" id="PIRSF037420">
    <property type="entry name" value="PQQ_syn_pqqE"/>
    <property type="match status" value="1"/>
</dbReference>
<dbReference type="InterPro" id="IPR058240">
    <property type="entry name" value="rSAM_sf"/>
</dbReference>
<gene>
    <name evidence="8 10" type="primary">pqqE</name>
    <name evidence="10" type="ORF">HLH44_03300</name>
</gene>
<dbReference type="PROSITE" id="PS01305">
    <property type="entry name" value="MOAA_NIFB_PQQE"/>
    <property type="match status" value="1"/>
</dbReference>
<comment type="caution">
    <text evidence="10">The sequence shown here is derived from an EMBL/GenBank/DDBJ whole genome shotgun (WGS) entry which is preliminary data.</text>
</comment>
<dbReference type="InterPro" id="IPR007197">
    <property type="entry name" value="rSAM"/>
</dbReference>
<dbReference type="AlphaFoldDB" id="A0A7W4JXG1"/>
<evidence type="ECO:0000256" key="1">
    <source>
        <dbReference type="ARBA" id="ARBA00022485"/>
    </source>
</evidence>
<dbReference type="InterPro" id="IPR013785">
    <property type="entry name" value="Aldolase_TIM"/>
</dbReference>
<comment type="function">
    <text evidence="8">Catalyzes the cross-linking of a glutamate residue and a tyrosine residue in the PqqA protein as part of the biosynthesis of pyrroloquinoline quinone (PQQ).</text>
</comment>
<accession>A0A7W4JXG1</accession>
<organism evidence="10 11">
    <name type="scientific">Gluconacetobacter dulcium</name>
    <dbReference type="NCBI Taxonomy" id="2729096"/>
    <lineage>
        <taxon>Bacteria</taxon>
        <taxon>Pseudomonadati</taxon>
        <taxon>Pseudomonadota</taxon>
        <taxon>Alphaproteobacteria</taxon>
        <taxon>Acetobacterales</taxon>
        <taxon>Acetobacteraceae</taxon>
        <taxon>Gluconacetobacter</taxon>
    </lineage>
</organism>
<dbReference type="EMBL" id="JABEQP010000002">
    <property type="protein sequence ID" value="MBB2196498.1"/>
    <property type="molecule type" value="Genomic_DNA"/>
</dbReference>
<feature type="binding site" evidence="8">
    <location>
        <position position="25"/>
    </location>
    <ligand>
        <name>[4Fe-4S] cluster</name>
        <dbReference type="ChEBI" id="CHEBI:49883"/>
        <note>4Fe-4S-S-AdoMet</note>
    </ligand>
</feature>
<dbReference type="PANTHER" id="PTHR11228">
    <property type="entry name" value="RADICAL SAM DOMAIN PROTEIN"/>
    <property type="match status" value="1"/>
</dbReference>
<evidence type="ECO:0000259" key="9">
    <source>
        <dbReference type="PROSITE" id="PS51918"/>
    </source>
</evidence>
<evidence type="ECO:0000256" key="7">
    <source>
        <dbReference type="ARBA" id="ARBA00023014"/>
    </source>
</evidence>
<dbReference type="InterPro" id="IPR011843">
    <property type="entry name" value="PQQ_synth_PqqE_bac"/>
</dbReference>
<dbReference type="Gene3D" id="3.20.20.70">
    <property type="entry name" value="Aldolase class I"/>
    <property type="match status" value="1"/>
</dbReference>
<dbReference type="GO" id="GO:0032324">
    <property type="term" value="P:molybdopterin cofactor biosynthetic process"/>
    <property type="evidence" value="ECO:0007669"/>
    <property type="project" value="UniProtKB-ARBA"/>
</dbReference>
<keyword evidence="1 8" id="KW-0004">4Fe-4S</keyword>
<dbReference type="GO" id="GO:0051539">
    <property type="term" value="F:4 iron, 4 sulfur cluster binding"/>
    <property type="evidence" value="ECO:0007669"/>
    <property type="project" value="UniProtKB-KW"/>
</dbReference>
<dbReference type="InterPro" id="IPR023885">
    <property type="entry name" value="4Fe4S-binding_SPASM_dom"/>
</dbReference>
<keyword evidence="4 8" id="KW-0884">PQQ biosynthesis</keyword>
<comment type="cofactor">
    <cofactor evidence="8">
        <name>[4Fe-4S] cluster</name>
        <dbReference type="ChEBI" id="CHEBI:49883"/>
    </cofactor>
    <text evidence="8">Binds 1 [4Fe-4S] cluster. The cluster is coordinated with 3 cysteines and an exchangeable S-adenosyl-L-methionine.</text>
</comment>
<evidence type="ECO:0000313" key="11">
    <source>
        <dbReference type="Proteomes" id="UP000530320"/>
    </source>
</evidence>
<feature type="domain" description="Radical SAM core" evidence="9">
    <location>
        <begin position="11"/>
        <end position="228"/>
    </location>
</feature>
<keyword evidence="6 8" id="KW-0408">Iron</keyword>
<keyword evidence="3 8" id="KW-0479">Metal-binding</keyword>
<dbReference type="RefSeq" id="WP_183008106.1">
    <property type="nucleotide sequence ID" value="NZ_JABEQP010000002.1"/>
</dbReference>
<dbReference type="InterPro" id="IPR017200">
    <property type="entry name" value="PqqE-like"/>
</dbReference>
<dbReference type="Pfam" id="PF04055">
    <property type="entry name" value="Radical_SAM"/>
    <property type="match status" value="1"/>
</dbReference>
<dbReference type="PANTHER" id="PTHR11228:SF7">
    <property type="entry name" value="PQQA PEPTIDE CYCLASE"/>
    <property type="match status" value="1"/>
</dbReference>
<dbReference type="Pfam" id="PF13186">
    <property type="entry name" value="SPASM"/>
    <property type="match status" value="1"/>
</dbReference>
<dbReference type="InterPro" id="IPR006638">
    <property type="entry name" value="Elp3/MiaA/NifB-like_rSAM"/>
</dbReference>
<feature type="binding site" evidence="8">
    <location>
        <position position="32"/>
    </location>
    <ligand>
        <name>[4Fe-4S] cluster</name>
        <dbReference type="ChEBI" id="CHEBI:49883"/>
        <note>4Fe-4S-S-AdoMet</note>
    </ligand>
</feature>
<evidence type="ECO:0000256" key="8">
    <source>
        <dbReference type="HAMAP-Rule" id="MF_00660"/>
    </source>
</evidence>
<comment type="catalytic activity">
    <reaction evidence="8">
        <text>[PQQ precursor protein] + S-adenosyl-L-methionine = E-Y cross-linked-[PQQ precursor protein] + 5'-deoxyadenosine + L-methionine + H(+)</text>
        <dbReference type="Rhea" id="RHEA:56836"/>
        <dbReference type="Rhea" id="RHEA-COMP:14800"/>
        <dbReference type="Rhea" id="RHEA-COMP:14801"/>
        <dbReference type="ChEBI" id="CHEBI:15378"/>
        <dbReference type="ChEBI" id="CHEBI:17319"/>
        <dbReference type="ChEBI" id="CHEBI:57844"/>
        <dbReference type="ChEBI" id="CHEBI:59789"/>
        <dbReference type="ChEBI" id="CHEBI:141026"/>
        <dbReference type="ChEBI" id="CHEBI:141027"/>
        <dbReference type="EC" id="1.21.98.4"/>
    </reaction>
</comment>
<dbReference type="SFLD" id="SFLDG01386">
    <property type="entry name" value="main_SPASM_domain-containing"/>
    <property type="match status" value="1"/>
</dbReference>
<proteinExistence type="inferred from homology"/>
<sequence>MTIAPAPPAPVQPPMSLLAELTHRCPLQCPYCSNPLALDGREGELGTDDWRRVLEQAAELGVLQVHFSGGEPMARRDLPELVRHAASLGLYSNLITSGVLLTEASLAQLAEAGLDHVQLSFQDVDTAPAETMGGMPGAQAKKLAAARLIVAEGMPLTTNFVIHRGNVGRIGRMLDLAVELGARRAEIAHTQYYGWGLVNRAALMPSRAQLEDATRAVEDARTRLAGTLAIDYVTPDYYADQPKPCMGGWGRRFVNISPTGHVLPCHAAETITGVPIPDIRTDSLAAIWADAPLFRLFRGTDWMPEPCRGCDLREQDWGGCRCQALALLGDAAATDPVCTRSPDHARISRILADLPETPPPLVYRRYGNAPG</sequence>
<comment type="similarity">
    <text evidence="8">Belongs to the radical SAM superfamily. PqqE family.</text>
</comment>
<name>A0A7W4JXG1_9PROT</name>
<dbReference type="GO" id="GO:0005506">
    <property type="term" value="F:iron ion binding"/>
    <property type="evidence" value="ECO:0007669"/>
    <property type="project" value="UniProtKB-UniRule"/>
</dbReference>
<evidence type="ECO:0000256" key="6">
    <source>
        <dbReference type="ARBA" id="ARBA00023004"/>
    </source>
</evidence>
<dbReference type="PROSITE" id="PS51918">
    <property type="entry name" value="RADICAL_SAM"/>
    <property type="match status" value="1"/>
</dbReference>
<dbReference type="GO" id="GO:0018189">
    <property type="term" value="P:pyrroloquinoline quinone biosynthetic process"/>
    <property type="evidence" value="ECO:0007669"/>
    <property type="project" value="UniProtKB-UniRule"/>
</dbReference>
<keyword evidence="2 8" id="KW-0949">S-adenosyl-L-methionine</keyword>
<dbReference type="InterPro" id="IPR050377">
    <property type="entry name" value="Radical_SAM_PqqE_MftC-like"/>
</dbReference>
<dbReference type="SFLD" id="SFLDG01067">
    <property type="entry name" value="SPASM/twitch_domain_containing"/>
    <property type="match status" value="1"/>
</dbReference>
<dbReference type="CDD" id="cd01335">
    <property type="entry name" value="Radical_SAM"/>
    <property type="match status" value="1"/>
</dbReference>
<dbReference type="SUPFAM" id="SSF102114">
    <property type="entry name" value="Radical SAM enzymes"/>
    <property type="match status" value="1"/>
</dbReference>
<keyword evidence="7 8" id="KW-0411">Iron-sulfur</keyword>
<reference evidence="10 11" key="1">
    <citation type="submission" date="2020-04" db="EMBL/GenBank/DDBJ databases">
        <title>Description of novel Gluconacetobacter.</title>
        <authorList>
            <person name="Sombolestani A."/>
        </authorList>
    </citation>
    <scope>NUCLEOTIDE SEQUENCE [LARGE SCALE GENOMIC DNA]</scope>
    <source>
        <strain evidence="10 11">LMG 22058</strain>
    </source>
</reference>
<dbReference type="GO" id="GO:0009975">
    <property type="term" value="F:cyclase activity"/>
    <property type="evidence" value="ECO:0007669"/>
    <property type="project" value="UniProtKB-UniRule"/>
</dbReference>
<evidence type="ECO:0000256" key="4">
    <source>
        <dbReference type="ARBA" id="ARBA00022905"/>
    </source>
</evidence>